<evidence type="ECO:0000256" key="1">
    <source>
        <dbReference type="SAM" id="SignalP"/>
    </source>
</evidence>
<name>L0PEH6_PNEJI</name>
<feature type="chain" id="PRO_5013243483" description="Secreted protein" evidence="1">
    <location>
        <begin position="16"/>
        <end position="74"/>
    </location>
</feature>
<proteinExistence type="predicted"/>
<keyword evidence="1" id="KW-0732">Signal</keyword>
<comment type="caution">
    <text evidence="2">The sequence shown here is derived from an EMBL/GenBank/DDBJ whole genome shotgun (WGS) entry which is preliminary data.</text>
</comment>
<gene>
    <name evidence="2" type="ORF">PNEJI1_002353</name>
</gene>
<accession>L0PEH6</accession>
<evidence type="ECO:0000313" key="2">
    <source>
        <dbReference type="EMBL" id="CCJ30801.1"/>
    </source>
</evidence>
<feature type="signal peptide" evidence="1">
    <location>
        <begin position="1"/>
        <end position="15"/>
    </location>
</feature>
<dbReference type="VEuPathDB" id="FungiDB:PNEJI1_002353"/>
<reference evidence="2 3" key="1">
    <citation type="journal article" date="2012" name="MBio">
        <title>De novo assembly of the Pneumocystis jirovecii genome from a single bronchoalveolar lavage fluid specimen from a patient.</title>
        <authorList>
            <person name="Cisse O.H."/>
            <person name="Pagni M."/>
            <person name="Hauser P.M."/>
        </authorList>
    </citation>
    <scope>NUCLEOTIDE SEQUENCE [LARGE SCALE GENOMIC DNA]</scope>
    <source>
        <strain evidence="2 3">SE8</strain>
    </source>
</reference>
<dbReference type="AlphaFoldDB" id="L0PEH6"/>
<dbReference type="InParanoid" id="L0PEH6"/>
<evidence type="ECO:0000313" key="3">
    <source>
        <dbReference type="Proteomes" id="UP000010422"/>
    </source>
</evidence>
<dbReference type="Proteomes" id="UP000010422">
    <property type="component" value="Unassembled WGS sequence"/>
</dbReference>
<dbReference type="EMBL" id="CAKM01000266">
    <property type="protein sequence ID" value="CCJ30801.1"/>
    <property type="molecule type" value="Genomic_DNA"/>
</dbReference>
<protein>
    <recommendedName>
        <fullName evidence="4">Secreted protein</fullName>
    </recommendedName>
</protein>
<evidence type="ECO:0008006" key="4">
    <source>
        <dbReference type="Google" id="ProtNLM"/>
    </source>
</evidence>
<organism evidence="3">
    <name type="scientific">Pneumocystis jirovecii</name>
    <name type="common">Human pneumocystis pneumonia agent</name>
    <dbReference type="NCBI Taxonomy" id="42068"/>
    <lineage>
        <taxon>Eukaryota</taxon>
        <taxon>Fungi</taxon>
        <taxon>Dikarya</taxon>
        <taxon>Ascomycota</taxon>
        <taxon>Taphrinomycotina</taxon>
        <taxon>Pneumocystomycetes</taxon>
        <taxon>Pneumocystaceae</taxon>
        <taxon>Pneumocystis</taxon>
    </lineage>
</organism>
<sequence>MIFFFLLGIVDTAISLSSSVLDEHLLDVGPRADAIIFDFRISENTLCLSNLPRFPWKSNSSSRYLLTSSLIQSS</sequence>